<dbReference type="InterPro" id="IPR054238">
    <property type="entry name" value="DUF6965"/>
</dbReference>
<proteinExistence type="predicted"/>
<dbReference type="AlphaFoldDB" id="A0A9D7XQU4"/>
<evidence type="ECO:0000313" key="2">
    <source>
        <dbReference type="EMBL" id="MBK9984490.1"/>
    </source>
</evidence>
<gene>
    <name evidence="2" type="ORF">IPP15_19335</name>
</gene>
<sequence length="264" mass="30522">MLYFGFPGDHHDNPVWIATGSKDTFSLDRTKILSGRKVIIFPDLSPDGNTVREWGERAQKYQALLPWSRFTVSDYFEITASHQEKQEKLDIADYLIKKDWRIFRNRHDTEKFQVSSPVQKSVIEPDSFCSETESNECTEINSEFGSNQKSIELLPLEIQNKLRLIMSNGFVVDEDQTPRFSKTKIPSSNPDGTWSKEISELETFFSNAGLPDTPFYLNEYTPIGNVNRFIEYNLAVAKAQNGNPTYRPYLNRLIALMRFLIEKK</sequence>
<evidence type="ECO:0000259" key="1">
    <source>
        <dbReference type="Pfam" id="PF22292"/>
    </source>
</evidence>
<name>A0A9D7XQU4_9BACT</name>
<organism evidence="2 3">
    <name type="scientific">Candidatus Opimibacter skivensis</name>
    <dbReference type="NCBI Taxonomy" id="2982028"/>
    <lineage>
        <taxon>Bacteria</taxon>
        <taxon>Pseudomonadati</taxon>
        <taxon>Bacteroidota</taxon>
        <taxon>Saprospiria</taxon>
        <taxon>Saprospirales</taxon>
        <taxon>Saprospiraceae</taxon>
        <taxon>Candidatus Opimibacter</taxon>
    </lineage>
</organism>
<evidence type="ECO:0000313" key="3">
    <source>
        <dbReference type="Proteomes" id="UP000808337"/>
    </source>
</evidence>
<dbReference type="EMBL" id="JADKGY010000029">
    <property type="protein sequence ID" value="MBK9984490.1"/>
    <property type="molecule type" value="Genomic_DNA"/>
</dbReference>
<feature type="domain" description="DUF6965" evidence="1">
    <location>
        <begin position="197"/>
        <end position="257"/>
    </location>
</feature>
<protein>
    <recommendedName>
        <fullName evidence="1">DUF6965 domain-containing protein</fullName>
    </recommendedName>
</protein>
<dbReference type="Proteomes" id="UP000808337">
    <property type="component" value="Unassembled WGS sequence"/>
</dbReference>
<dbReference type="Pfam" id="PF22292">
    <property type="entry name" value="DUF6965"/>
    <property type="match status" value="1"/>
</dbReference>
<accession>A0A9D7XQU4</accession>
<reference evidence="2 3" key="1">
    <citation type="submission" date="2020-10" db="EMBL/GenBank/DDBJ databases">
        <title>Connecting structure to function with the recovery of over 1000 high-quality activated sludge metagenome-assembled genomes encoding full-length rRNA genes using long-read sequencing.</title>
        <authorList>
            <person name="Singleton C.M."/>
            <person name="Petriglieri F."/>
            <person name="Kristensen J.M."/>
            <person name="Kirkegaard R.H."/>
            <person name="Michaelsen T.Y."/>
            <person name="Andersen M.H."/>
            <person name="Karst S.M."/>
            <person name="Dueholm M.S."/>
            <person name="Nielsen P.H."/>
            <person name="Albertsen M."/>
        </authorList>
    </citation>
    <scope>NUCLEOTIDE SEQUENCE [LARGE SCALE GENOMIC DNA]</scope>
    <source>
        <strain evidence="2">Ribe_18-Q3-R11-54_MAXAC.273</strain>
    </source>
</reference>
<comment type="caution">
    <text evidence="2">The sequence shown here is derived from an EMBL/GenBank/DDBJ whole genome shotgun (WGS) entry which is preliminary data.</text>
</comment>